<dbReference type="AlphaFoldDB" id="A0A222FGD8"/>
<feature type="region of interest" description="Disordered" evidence="1">
    <location>
        <begin position="22"/>
        <end position="47"/>
    </location>
</feature>
<feature type="chain" id="PRO_5012872165" description="Ricin B lectin domain-containing protein" evidence="2">
    <location>
        <begin position="31"/>
        <end position="485"/>
    </location>
</feature>
<sequence>MNKLKITISSLLCGALLSACGGGSSSNNSADTTEPQTPEPRPSGSLIQPQQIDDAYVSQYTDLAVHADGHWCFIERHAQQTDSYRAGSAWEQGWQNSLTCHSGEQQTWHYQPDEGIALVDIEFTDSQQLILIEAVKNNDSPHELFDNELRFSRYSISGDLQHQRWFTHTPNEQDKLYYDVSDGEIIVSELTFLSDNNRPQFPDSSVVQLIQKNGQLYLLLHSYGVQVYQLNADFDINWSHQVMPAYTWLWFWSGSLANHSEFAVNDNGEVVVAFELFGNDTAIYNQHFSAQYPNLGNNGDIALTVLNPSGELQHQHLIGQADVTDQLVRVFWQNDALTLVGHALHNKENAAGGTFEWDAFAYQVDPVSGTTISSKVLHYDQEDRVFDAAISPSGQLWLGGKSGYIQVDSNSQTSYGHAVILEVGEQGQLTERAQLELPRDSSITQLFWLENHLYYRYDFDGSITHTCDNDNTLCWQKSGIGSLAL</sequence>
<dbReference type="Proteomes" id="UP000202440">
    <property type="component" value="Chromosome"/>
</dbReference>
<gene>
    <name evidence="3" type="ORF">CHH28_02240</name>
</gene>
<dbReference type="EMBL" id="CP022530">
    <property type="protein sequence ID" value="ASP37564.1"/>
    <property type="molecule type" value="Genomic_DNA"/>
</dbReference>
<evidence type="ECO:0000256" key="1">
    <source>
        <dbReference type="SAM" id="MobiDB-lite"/>
    </source>
</evidence>
<reference evidence="3 4" key="1">
    <citation type="submission" date="2017-07" db="EMBL/GenBank/DDBJ databases">
        <title>Annotated genome sequence of Bacterioplanes sanyensis isolated from Red Sea.</title>
        <authorList>
            <person name="Rehman Z.U."/>
        </authorList>
    </citation>
    <scope>NUCLEOTIDE SEQUENCE [LARGE SCALE GENOMIC DNA]</scope>
    <source>
        <strain evidence="3 4">NV9</strain>
    </source>
</reference>
<keyword evidence="2" id="KW-0732">Signal</keyword>
<evidence type="ECO:0000313" key="4">
    <source>
        <dbReference type="Proteomes" id="UP000202440"/>
    </source>
</evidence>
<name>A0A222FGD8_9GAMM</name>
<protein>
    <recommendedName>
        <fullName evidence="5">Ricin B lectin domain-containing protein</fullName>
    </recommendedName>
</protein>
<accession>A0A222FGD8</accession>
<keyword evidence="4" id="KW-1185">Reference proteome</keyword>
<evidence type="ECO:0008006" key="5">
    <source>
        <dbReference type="Google" id="ProtNLM"/>
    </source>
</evidence>
<feature type="signal peptide" evidence="2">
    <location>
        <begin position="1"/>
        <end position="30"/>
    </location>
</feature>
<evidence type="ECO:0000256" key="2">
    <source>
        <dbReference type="SAM" id="SignalP"/>
    </source>
</evidence>
<proteinExistence type="predicted"/>
<organism evidence="3 4">
    <name type="scientific">Bacterioplanes sanyensis</name>
    <dbReference type="NCBI Taxonomy" id="1249553"/>
    <lineage>
        <taxon>Bacteria</taxon>
        <taxon>Pseudomonadati</taxon>
        <taxon>Pseudomonadota</taxon>
        <taxon>Gammaproteobacteria</taxon>
        <taxon>Oceanospirillales</taxon>
        <taxon>Oceanospirillaceae</taxon>
        <taxon>Bacterioplanes</taxon>
    </lineage>
</organism>
<dbReference type="KEGG" id="bsan:CHH28_02240"/>
<evidence type="ECO:0000313" key="3">
    <source>
        <dbReference type="EMBL" id="ASP37564.1"/>
    </source>
</evidence>
<dbReference type="RefSeq" id="WP_094058782.1">
    <property type="nucleotide sequence ID" value="NZ_CP022530.1"/>
</dbReference>
<dbReference type="PROSITE" id="PS51257">
    <property type="entry name" value="PROKAR_LIPOPROTEIN"/>
    <property type="match status" value="1"/>
</dbReference>